<dbReference type="Pfam" id="PF04476">
    <property type="entry name" value="4HFCP_synth"/>
    <property type="match status" value="1"/>
</dbReference>
<dbReference type="EMBL" id="CP036525">
    <property type="protein sequence ID" value="QDT03299.1"/>
    <property type="molecule type" value="Genomic_DNA"/>
</dbReference>
<evidence type="ECO:0000256" key="1">
    <source>
        <dbReference type="ARBA" id="ARBA00003810"/>
    </source>
</evidence>
<dbReference type="Proteomes" id="UP000318538">
    <property type="component" value="Chromosome"/>
</dbReference>
<feature type="active site" description="Schiff-base intermediate with substrate" evidence="7">
    <location>
        <position position="48"/>
    </location>
</feature>
<dbReference type="AlphaFoldDB" id="A0A517N838"/>
<protein>
    <recommendedName>
        <fullName evidence="2">(5-formylfuran-3-yl)methyl phosphate synthase</fullName>
        <ecNumber evidence="2">4.2.3.153</ecNumber>
    </recommendedName>
    <alternativeName>
        <fullName evidence="5">4-(hydroxymethyl)-2-furancarboxaldehyde-phosphate synthase</fullName>
    </alternativeName>
</protein>
<name>A0A517N838_9BACT</name>
<feature type="region of interest" description="Disordered" evidence="8">
    <location>
        <begin position="1"/>
        <end position="20"/>
    </location>
</feature>
<reference evidence="9 10" key="1">
    <citation type="submission" date="2019-02" db="EMBL/GenBank/DDBJ databases">
        <title>Deep-cultivation of Planctomycetes and their phenomic and genomic characterization uncovers novel biology.</title>
        <authorList>
            <person name="Wiegand S."/>
            <person name="Jogler M."/>
            <person name="Boedeker C."/>
            <person name="Pinto D."/>
            <person name="Vollmers J."/>
            <person name="Rivas-Marin E."/>
            <person name="Kohn T."/>
            <person name="Peeters S.H."/>
            <person name="Heuer A."/>
            <person name="Rast P."/>
            <person name="Oberbeckmann S."/>
            <person name="Bunk B."/>
            <person name="Jeske O."/>
            <person name="Meyerdierks A."/>
            <person name="Storesund J.E."/>
            <person name="Kallscheuer N."/>
            <person name="Luecker S."/>
            <person name="Lage O.M."/>
            <person name="Pohl T."/>
            <person name="Merkel B.J."/>
            <person name="Hornburger P."/>
            <person name="Mueller R.-W."/>
            <person name="Bruemmer F."/>
            <person name="Labrenz M."/>
            <person name="Spormann A.M."/>
            <person name="Op den Camp H."/>
            <person name="Overmann J."/>
            <person name="Amann R."/>
            <person name="Jetten M.S.M."/>
            <person name="Mascher T."/>
            <person name="Medema M.H."/>
            <person name="Devos D.P."/>
            <person name="Kaster A.-K."/>
            <person name="Ovreas L."/>
            <person name="Rohde M."/>
            <person name="Galperin M.Y."/>
            <person name="Jogler C."/>
        </authorList>
    </citation>
    <scope>NUCLEOTIDE SEQUENCE [LARGE SCALE GENOMIC DNA]</scope>
    <source>
        <strain evidence="9 10">K22_7</strain>
    </source>
</reference>
<accession>A0A517N838</accession>
<dbReference type="RefSeq" id="WP_145169016.1">
    <property type="nucleotide sequence ID" value="NZ_CP036525.1"/>
</dbReference>
<feature type="active site" description="Proton acceptor" evidence="7">
    <location>
        <position position="104"/>
    </location>
</feature>
<comment type="function">
    <text evidence="1">Catalyzes the formation of 4-(hydroxymethyl)-2-furancarboxaldehyde phosphate (4-HFC-P) from two molecules of glyceraldehyde-3-P (GA-3-P).</text>
</comment>
<evidence type="ECO:0000256" key="4">
    <source>
        <dbReference type="ARBA" id="ARBA00023270"/>
    </source>
</evidence>
<dbReference type="InterPro" id="IPR007565">
    <property type="entry name" value="4HFCP_synth"/>
</dbReference>
<evidence type="ECO:0000313" key="10">
    <source>
        <dbReference type="Proteomes" id="UP000318538"/>
    </source>
</evidence>
<gene>
    <name evidence="9" type="ORF">K227x_16810</name>
</gene>
<comment type="catalytic activity">
    <reaction evidence="6">
        <text>2 D-glyceraldehyde 3-phosphate = 4-(hydroxymethyl)-2-furancarboxaldehyde phosphate + phosphate + 2 H2O</text>
        <dbReference type="Rhea" id="RHEA:43536"/>
        <dbReference type="ChEBI" id="CHEBI:15377"/>
        <dbReference type="ChEBI" id="CHEBI:43474"/>
        <dbReference type="ChEBI" id="CHEBI:59776"/>
        <dbReference type="ChEBI" id="CHEBI:83407"/>
        <dbReference type="EC" id="4.2.3.153"/>
    </reaction>
</comment>
<evidence type="ECO:0000256" key="2">
    <source>
        <dbReference type="ARBA" id="ARBA00012553"/>
    </source>
</evidence>
<evidence type="ECO:0000256" key="8">
    <source>
        <dbReference type="SAM" id="MobiDB-lite"/>
    </source>
</evidence>
<evidence type="ECO:0000256" key="5">
    <source>
        <dbReference type="ARBA" id="ARBA00032523"/>
    </source>
</evidence>
<dbReference type="EC" id="4.2.3.153" evidence="2"/>
<keyword evidence="4" id="KW-0704">Schiff base</keyword>
<evidence type="ECO:0000256" key="6">
    <source>
        <dbReference type="ARBA" id="ARBA00047628"/>
    </source>
</evidence>
<dbReference type="KEGG" id="rlc:K227x_16810"/>
<evidence type="ECO:0000313" key="9">
    <source>
        <dbReference type="EMBL" id="QDT03299.1"/>
    </source>
</evidence>
<dbReference type="OrthoDB" id="289419at2"/>
<keyword evidence="3" id="KW-0456">Lyase</keyword>
<dbReference type="PIRSF" id="PIRSF015957">
    <property type="entry name" value="UCP015957"/>
    <property type="match status" value="1"/>
</dbReference>
<evidence type="ECO:0000256" key="7">
    <source>
        <dbReference type="PIRSR" id="PIRSR015957-1"/>
    </source>
</evidence>
<keyword evidence="10" id="KW-1185">Reference proteome</keyword>
<evidence type="ECO:0000256" key="3">
    <source>
        <dbReference type="ARBA" id="ARBA00023239"/>
    </source>
</evidence>
<proteinExistence type="predicted"/>
<organism evidence="9 10">
    <name type="scientific">Rubripirellula lacrimiformis</name>
    <dbReference type="NCBI Taxonomy" id="1930273"/>
    <lineage>
        <taxon>Bacteria</taxon>
        <taxon>Pseudomonadati</taxon>
        <taxon>Planctomycetota</taxon>
        <taxon>Planctomycetia</taxon>
        <taxon>Pirellulales</taxon>
        <taxon>Pirellulaceae</taxon>
        <taxon>Rubripirellula</taxon>
    </lineage>
</organism>
<dbReference type="GO" id="GO:0016829">
    <property type="term" value="F:lyase activity"/>
    <property type="evidence" value="ECO:0007669"/>
    <property type="project" value="UniProtKB-KW"/>
</dbReference>
<sequence>MTIEQTSCDRGHHNCPSPPSAPQWLVSLRSQDELRIALQHPIDILDLKEPRKGPLAAAPAELWHAAIAMTADLPQSPRLSAALGESQESLRIASDLPAEFAFAKMGPSDSVSMDRLCHTWDRVRSELAPSIQFVAVAYADHTAASCPDPVTIFRAASRAGIQRCLIDTFVKDGKSTLDHLNRDQITELAETARAQSSWWALAGSVGVRHFPVLSQWNIVPDCIGVRGDVCDQDRTSELSPQRMRDWSAAMARSFRPAD</sequence>